<dbReference type="CDD" id="cd07067">
    <property type="entry name" value="HP_PGM_like"/>
    <property type="match status" value="1"/>
</dbReference>
<dbReference type="SMART" id="SM00855">
    <property type="entry name" value="PGAM"/>
    <property type="match status" value="1"/>
</dbReference>
<dbReference type="InterPro" id="IPR013078">
    <property type="entry name" value="His_Pase_superF_clade-1"/>
</dbReference>
<dbReference type="PANTHER" id="PTHR48100">
    <property type="entry name" value="BROAD-SPECIFICITY PHOSPHATASE YOR283W-RELATED"/>
    <property type="match status" value="1"/>
</dbReference>
<dbReference type="AlphaFoldDB" id="A0AAD2FYQ5"/>
<evidence type="ECO:0000313" key="1">
    <source>
        <dbReference type="EMBL" id="CAJ1957394.1"/>
    </source>
</evidence>
<dbReference type="GO" id="GO:0005737">
    <property type="term" value="C:cytoplasm"/>
    <property type="evidence" value="ECO:0007669"/>
    <property type="project" value="TreeGrafter"/>
</dbReference>
<keyword evidence="2" id="KW-1185">Reference proteome</keyword>
<dbReference type="InterPro" id="IPR050275">
    <property type="entry name" value="PGM_Phosphatase"/>
</dbReference>
<organism evidence="1 2">
    <name type="scientific">Cylindrotheca closterium</name>
    <dbReference type="NCBI Taxonomy" id="2856"/>
    <lineage>
        <taxon>Eukaryota</taxon>
        <taxon>Sar</taxon>
        <taxon>Stramenopiles</taxon>
        <taxon>Ochrophyta</taxon>
        <taxon>Bacillariophyta</taxon>
        <taxon>Bacillariophyceae</taxon>
        <taxon>Bacillariophycidae</taxon>
        <taxon>Bacillariales</taxon>
        <taxon>Bacillariaceae</taxon>
        <taxon>Cylindrotheca</taxon>
    </lineage>
</organism>
<accession>A0AAD2FYQ5</accession>
<proteinExistence type="predicted"/>
<dbReference type="Gene3D" id="3.40.50.1240">
    <property type="entry name" value="Phosphoglycerate mutase-like"/>
    <property type="match status" value="1"/>
</dbReference>
<gene>
    <name evidence="1" type="ORF">CYCCA115_LOCUS16695</name>
</gene>
<comment type="caution">
    <text evidence="1">The sequence shown here is derived from an EMBL/GenBank/DDBJ whole genome shotgun (WGS) entry which is preliminary data.</text>
</comment>
<dbReference type="GO" id="GO:0016791">
    <property type="term" value="F:phosphatase activity"/>
    <property type="evidence" value="ECO:0007669"/>
    <property type="project" value="TreeGrafter"/>
</dbReference>
<dbReference type="EMBL" id="CAKOGP040001941">
    <property type="protein sequence ID" value="CAJ1957394.1"/>
    <property type="molecule type" value="Genomic_DNA"/>
</dbReference>
<sequence length="305" mass="35246">MCFLSPTAWITFLATSQPIGLVFSNHQQSRRLSSCQSMAKPSDGDMQVAKSKRVVFLRHGRTYMNDFIGGVHFGAPNFSDIFPETPENKSKYIDSPLTPEGIKQAQNLKSVLQRTRKLKDYGANKMEERLFGSLLDEIDLVVVSPLTRALETMDIGLYPLIKARNIPIVANPLASERLYLVSDVGQARKELKKMYEYVDFDSCISDDDRPWHFQPTEDLKKTYVEWRPSGHGQVYACLGEPQDHFDRRMTELFLFLEERPERTIVLVCHAGVIDWFLHETFENCELGIVDFDRLTHNPRIQRWKR</sequence>
<reference evidence="1" key="1">
    <citation type="submission" date="2023-08" db="EMBL/GenBank/DDBJ databases">
        <authorList>
            <person name="Audoor S."/>
            <person name="Bilcke G."/>
        </authorList>
    </citation>
    <scope>NUCLEOTIDE SEQUENCE</scope>
</reference>
<protein>
    <submittedName>
        <fullName evidence="1">Uncharacterized protein</fullName>
    </submittedName>
</protein>
<evidence type="ECO:0000313" key="2">
    <source>
        <dbReference type="Proteomes" id="UP001295423"/>
    </source>
</evidence>
<name>A0AAD2FYQ5_9STRA</name>
<dbReference type="SUPFAM" id="SSF53254">
    <property type="entry name" value="Phosphoglycerate mutase-like"/>
    <property type="match status" value="1"/>
</dbReference>
<dbReference type="PANTHER" id="PTHR48100:SF1">
    <property type="entry name" value="HISTIDINE PHOSPHATASE FAMILY PROTEIN-RELATED"/>
    <property type="match status" value="1"/>
</dbReference>
<dbReference type="InterPro" id="IPR029033">
    <property type="entry name" value="His_PPase_superfam"/>
</dbReference>
<dbReference type="Proteomes" id="UP001295423">
    <property type="component" value="Unassembled WGS sequence"/>
</dbReference>